<feature type="transmembrane region" description="Helical" evidence="2">
    <location>
        <begin position="323"/>
        <end position="343"/>
    </location>
</feature>
<comment type="caution">
    <text evidence="3">The sequence shown here is derived from an EMBL/GenBank/DDBJ whole genome shotgun (WGS) entry which is preliminary data.</text>
</comment>
<feature type="transmembrane region" description="Helical" evidence="2">
    <location>
        <begin position="256"/>
        <end position="274"/>
    </location>
</feature>
<dbReference type="RefSeq" id="WP_216342542.1">
    <property type="nucleotide sequence ID" value="NZ_JAHLEM010000157.1"/>
</dbReference>
<reference evidence="3 4" key="1">
    <citation type="submission" date="2021-06" db="EMBL/GenBank/DDBJ databases">
        <authorList>
            <person name="Pan X."/>
        </authorList>
    </citation>
    <scope>NUCLEOTIDE SEQUENCE [LARGE SCALE GENOMIC DNA]</scope>
    <source>
        <strain evidence="3 4">4503</strain>
    </source>
</reference>
<feature type="transmembrane region" description="Helical" evidence="2">
    <location>
        <begin position="355"/>
        <end position="377"/>
    </location>
</feature>
<keyword evidence="4" id="KW-1185">Reference proteome</keyword>
<feature type="transmembrane region" description="Helical" evidence="2">
    <location>
        <begin position="463"/>
        <end position="481"/>
    </location>
</feature>
<feature type="transmembrane region" description="Helical" evidence="2">
    <location>
        <begin position="437"/>
        <end position="456"/>
    </location>
</feature>
<organism evidence="3 4">
    <name type="scientific">Streptomyces niphimycinicus</name>
    <dbReference type="NCBI Taxonomy" id="2842201"/>
    <lineage>
        <taxon>Bacteria</taxon>
        <taxon>Bacillati</taxon>
        <taxon>Actinomycetota</taxon>
        <taxon>Actinomycetes</taxon>
        <taxon>Kitasatosporales</taxon>
        <taxon>Streptomycetaceae</taxon>
        <taxon>Streptomyces</taxon>
    </lineage>
</organism>
<feature type="transmembrane region" description="Helical" evidence="2">
    <location>
        <begin position="127"/>
        <end position="146"/>
    </location>
</feature>
<keyword evidence="2" id="KW-1133">Transmembrane helix</keyword>
<dbReference type="Proteomes" id="UP000720508">
    <property type="component" value="Unassembled WGS sequence"/>
</dbReference>
<feature type="transmembrane region" description="Helical" evidence="2">
    <location>
        <begin position="487"/>
        <end position="513"/>
    </location>
</feature>
<dbReference type="PANTHER" id="PTHR30282:SF0">
    <property type="entry name" value="P-AMINOBENZOYL-GLUTAMATE TRANSPORT PROTEIN"/>
    <property type="match status" value="1"/>
</dbReference>
<feature type="transmembrane region" description="Helical" evidence="2">
    <location>
        <begin position="398"/>
        <end position="417"/>
    </location>
</feature>
<evidence type="ECO:0000313" key="3">
    <source>
        <dbReference type="EMBL" id="MBU3865430.1"/>
    </source>
</evidence>
<feature type="transmembrane region" description="Helical" evidence="2">
    <location>
        <begin position="167"/>
        <end position="190"/>
    </location>
</feature>
<dbReference type="Pfam" id="PF03806">
    <property type="entry name" value="ABG_transport"/>
    <property type="match status" value="1"/>
</dbReference>
<proteinExistence type="predicted"/>
<evidence type="ECO:0000256" key="1">
    <source>
        <dbReference type="SAM" id="MobiDB-lite"/>
    </source>
</evidence>
<gene>
    <name evidence="3" type="ORF">KN815_15525</name>
</gene>
<feature type="transmembrane region" description="Helical" evidence="2">
    <location>
        <begin position="525"/>
        <end position="548"/>
    </location>
</feature>
<protein>
    <submittedName>
        <fullName evidence="3">AbgT family transporter</fullName>
    </submittedName>
</protein>
<name>A0ABS6CET0_9ACTN</name>
<feature type="region of interest" description="Disordered" evidence="1">
    <location>
        <begin position="1"/>
        <end position="47"/>
    </location>
</feature>
<feature type="compositionally biased region" description="Basic and acidic residues" evidence="1">
    <location>
        <begin position="1"/>
        <end position="12"/>
    </location>
</feature>
<keyword evidence="2" id="KW-0472">Membrane</keyword>
<feature type="transmembrane region" description="Helical" evidence="2">
    <location>
        <begin position="72"/>
        <end position="90"/>
    </location>
</feature>
<keyword evidence="2" id="KW-0812">Transmembrane</keyword>
<dbReference type="EMBL" id="JAHLEM010000157">
    <property type="protein sequence ID" value="MBU3865430.1"/>
    <property type="molecule type" value="Genomic_DNA"/>
</dbReference>
<evidence type="ECO:0000256" key="2">
    <source>
        <dbReference type="SAM" id="Phobius"/>
    </source>
</evidence>
<sequence>MDDHYCVADEGVRTVSSKDTTTTPDNPPGETPGTTPGQTPPDAPGESSAALSALLRVLGAVERAGNRLPHPFWLFGILSVLLALVSWGLATADVSAVDPAGGKTVAVRSLISVDGVRSMISDAITNYATFPPLGTILVVMLGVAVADRSGLLAAMLRAGVAKVPARWMTFALAFTAMVAHIASDAAYVALVPLGGLAFRAVGRSPLLGIVVAFVGVSAGYDASPLITPMDAVLSGLTTAAAHTVDPGYVVTPLSNYFFSLASSVVLAAVITFVTEKVLVKRVGALPPEPEEAAEDMTAENGRTTEVELALAPEERRGLRHATIALVAFLAVVVVAMIPTGSPLRGEGGSIVESPVLSGIAVVLGLLFALLGAVYGRAAGTVRGGRDIPDFMAQGMREMAPILVLFFAISQFLAYFKWTGVGQVLAIRGADLLKDLGVTGPVAFIGIVLVCTVINLAMTSGSAMWALVAPVFVPMLMLLHIPPEATQAVYRIADSCTNAITPMSAYFVMALGFLQRYRRSAGIGTLASLTLPLSVAMLVAWTLLFYAWWALGIPLGPGAPVR</sequence>
<dbReference type="PANTHER" id="PTHR30282">
    <property type="entry name" value="P-AMINOBENZOYL GLUTAMATE TRANSPORTER"/>
    <property type="match status" value="1"/>
</dbReference>
<evidence type="ECO:0000313" key="4">
    <source>
        <dbReference type="Proteomes" id="UP000720508"/>
    </source>
</evidence>
<accession>A0ABS6CET0</accession>
<dbReference type="InterPro" id="IPR004697">
    <property type="entry name" value="AbgT"/>
</dbReference>